<comment type="caution">
    <text evidence="1">The sequence shown here is derived from an EMBL/GenBank/DDBJ whole genome shotgun (WGS) entry which is preliminary data.</text>
</comment>
<dbReference type="Proteomes" id="UP001189429">
    <property type="component" value="Unassembled WGS sequence"/>
</dbReference>
<protein>
    <recommendedName>
        <fullName evidence="3">Secreted protein</fullName>
    </recommendedName>
</protein>
<keyword evidence="2" id="KW-1185">Reference proteome</keyword>
<dbReference type="EMBL" id="CAUYUJ010018236">
    <property type="protein sequence ID" value="CAK0881844.1"/>
    <property type="molecule type" value="Genomic_DNA"/>
</dbReference>
<proteinExistence type="predicted"/>
<sequence length="99" mass="10762">MPSPMIKMLAVGWMSCTSAAVFPARANFEFWGAGECPRIVSLCRISSFYLFLLIVVPPPRRRGVSIPLCGDSSADLWRPVRAGRAWGSRATSALTCGLD</sequence>
<accession>A0ABN9W6W4</accession>
<evidence type="ECO:0000313" key="1">
    <source>
        <dbReference type="EMBL" id="CAK0881844.1"/>
    </source>
</evidence>
<name>A0ABN9W6W4_9DINO</name>
<evidence type="ECO:0008006" key="3">
    <source>
        <dbReference type="Google" id="ProtNLM"/>
    </source>
</evidence>
<gene>
    <name evidence="1" type="ORF">PCOR1329_LOCUS64557</name>
</gene>
<reference evidence="1" key="1">
    <citation type="submission" date="2023-10" db="EMBL/GenBank/DDBJ databases">
        <authorList>
            <person name="Chen Y."/>
            <person name="Shah S."/>
            <person name="Dougan E. K."/>
            <person name="Thang M."/>
            <person name="Chan C."/>
        </authorList>
    </citation>
    <scope>NUCLEOTIDE SEQUENCE [LARGE SCALE GENOMIC DNA]</scope>
</reference>
<organism evidence="1 2">
    <name type="scientific">Prorocentrum cordatum</name>
    <dbReference type="NCBI Taxonomy" id="2364126"/>
    <lineage>
        <taxon>Eukaryota</taxon>
        <taxon>Sar</taxon>
        <taxon>Alveolata</taxon>
        <taxon>Dinophyceae</taxon>
        <taxon>Prorocentrales</taxon>
        <taxon>Prorocentraceae</taxon>
        <taxon>Prorocentrum</taxon>
    </lineage>
</organism>
<evidence type="ECO:0000313" key="2">
    <source>
        <dbReference type="Proteomes" id="UP001189429"/>
    </source>
</evidence>